<evidence type="ECO:0000313" key="2">
    <source>
        <dbReference type="Proteomes" id="UP000186777"/>
    </source>
</evidence>
<dbReference type="InterPro" id="IPR007922">
    <property type="entry name" value="DciA-like"/>
</dbReference>
<dbReference type="Pfam" id="PF05258">
    <property type="entry name" value="DciA"/>
    <property type="match status" value="1"/>
</dbReference>
<organism evidence="1 2">
    <name type="scientific">Phascolarctobacterium succinatutens</name>
    <dbReference type="NCBI Taxonomy" id="626940"/>
    <lineage>
        <taxon>Bacteria</taxon>
        <taxon>Bacillati</taxon>
        <taxon>Bacillota</taxon>
        <taxon>Negativicutes</taxon>
        <taxon>Acidaminococcales</taxon>
        <taxon>Acidaminococcaceae</taxon>
        <taxon>Phascolarctobacterium</taxon>
    </lineage>
</organism>
<proteinExistence type="predicted"/>
<reference evidence="1 2" key="1">
    <citation type="journal article" date="2016" name="Nat. Biotechnol.">
        <title>Measurement of bacterial replication rates in microbial communities.</title>
        <authorList>
            <person name="Brown C.T."/>
            <person name="Olm M.R."/>
            <person name="Thomas B.C."/>
            <person name="Banfield J.F."/>
        </authorList>
    </citation>
    <scope>NUCLEOTIDE SEQUENCE [LARGE SCALE GENOMIC DNA]</scope>
    <source>
        <strain evidence="1">46_33</strain>
    </source>
</reference>
<evidence type="ECO:0008006" key="3">
    <source>
        <dbReference type="Google" id="ProtNLM"/>
    </source>
</evidence>
<dbReference type="RefSeq" id="WP_303680245.1">
    <property type="nucleotide sequence ID" value="NZ_DBEZXK010000004.1"/>
</dbReference>
<evidence type="ECO:0000313" key="1">
    <source>
        <dbReference type="EMBL" id="OLA36774.1"/>
    </source>
</evidence>
<protein>
    <recommendedName>
        <fullName evidence="3">DUF721 domain-containing protein</fullName>
    </recommendedName>
</protein>
<dbReference type="EMBL" id="MNTG01000040">
    <property type="protein sequence ID" value="OLA36774.1"/>
    <property type="molecule type" value="Genomic_DNA"/>
</dbReference>
<dbReference type="AlphaFoldDB" id="A0A1Q6R320"/>
<gene>
    <name evidence="1" type="ORF">BHW43_08675</name>
</gene>
<dbReference type="PANTHER" id="PTHR36456:SF1">
    <property type="entry name" value="UPF0232 PROTEIN SCO3875"/>
    <property type="match status" value="1"/>
</dbReference>
<dbReference type="Proteomes" id="UP000186777">
    <property type="component" value="Unassembled WGS sequence"/>
</dbReference>
<sequence>MYAENLEAAEEVIRRLFDPRRTYKKAYISPEIKLAYLQHYLESRWAEIVGENLARSCAIEKISGSELYVRTANSMLANELYMMQQLFLQKINSFLLGRVLIKKVYFHTGSFFRKQQQKEKQAEPPAPPAEYTKCPVCGAKMRKGLDMCSVCEREQREELRSKLAELLRIQPWLKYEDCLAYYKCDKILFTAVKENLQSYYFERVRCGFADKKESLLAVMFLLEKQPEDITLALYENALTYLRRDQGVSAFGSRLHGKKQ</sequence>
<accession>A0A1Q6R320</accession>
<dbReference type="STRING" id="626940.BHW43_08675"/>
<name>A0A1Q6R320_9FIRM</name>
<dbReference type="PANTHER" id="PTHR36456">
    <property type="entry name" value="UPF0232 PROTEIN SCO3875"/>
    <property type="match status" value="1"/>
</dbReference>
<comment type="caution">
    <text evidence="1">The sequence shown here is derived from an EMBL/GenBank/DDBJ whole genome shotgun (WGS) entry which is preliminary data.</text>
</comment>